<keyword evidence="2" id="KW-0732">Signal</keyword>
<evidence type="ECO:0000256" key="2">
    <source>
        <dbReference type="SAM" id="SignalP"/>
    </source>
</evidence>
<dbReference type="Gene3D" id="3.40.190.150">
    <property type="entry name" value="Bordetella uptake gene, domain 1"/>
    <property type="match status" value="1"/>
</dbReference>
<dbReference type="Pfam" id="PF03401">
    <property type="entry name" value="TctC"/>
    <property type="match status" value="1"/>
</dbReference>
<dbReference type="PANTHER" id="PTHR42928">
    <property type="entry name" value="TRICARBOXYLATE-BINDING PROTEIN"/>
    <property type="match status" value="1"/>
</dbReference>
<protein>
    <submittedName>
        <fullName evidence="3">Putative secreted protein</fullName>
    </submittedName>
</protein>
<proteinExistence type="inferred from homology"/>
<dbReference type="PANTHER" id="PTHR42928:SF5">
    <property type="entry name" value="BLR1237 PROTEIN"/>
    <property type="match status" value="1"/>
</dbReference>
<dbReference type="PIRSF" id="PIRSF017082">
    <property type="entry name" value="YflP"/>
    <property type="match status" value="1"/>
</dbReference>
<dbReference type="SUPFAM" id="SSF53850">
    <property type="entry name" value="Periplasmic binding protein-like II"/>
    <property type="match status" value="1"/>
</dbReference>
<gene>
    <name evidence="3" type="primary">bug</name>
    <name evidence="3" type="ORF">CNECB9_5000011</name>
</gene>
<dbReference type="InterPro" id="IPR042100">
    <property type="entry name" value="Bug_dom1"/>
</dbReference>
<accession>A0A1K0INT3</accession>
<evidence type="ECO:0000256" key="1">
    <source>
        <dbReference type="ARBA" id="ARBA00006987"/>
    </source>
</evidence>
<evidence type="ECO:0000313" key="3">
    <source>
        <dbReference type="EMBL" id="SCU90969.1"/>
    </source>
</evidence>
<dbReference type="RefSeq" id="WP_340528855.1">
    <property type="nucleotide sequence ID" value="NZ_FMSH01000447.1"/>
</dbReference>
<feature type="chain" id="PRO_5012182255" evidence="2">
    <location>
        <begin position="24"/>
        <end position="321"/>
    </location>
</feature>
<name>A0A1K0INT3_CUPNE</name>
<comment type="similarity">
    <text evidence="1">Belongs to the UPF0065 (bug) family.</text>
</comment>
<feature type="signal peptide" evidence="2">
    <location>
        <begin position="1"/>
        <end position="23"/>
    </location>
</feature>
<dbReference type="EMBL" id="FMSH01000447">
    <property type="protein sequence ID" value="SCU90969.1"/>
    <property type="molecule type" value="Genomic_DNA"/>
</dbReference>
<sequence length="321" mass="33278">MRFLRNLMLGVSLALMSAGSALAAYPERVIRMIVPFAAGGGADIVARMLAEDMRSTLGVSVLVENHPGASATIGATRVARAAPDGYTLLFTTGTTHSAGPALFKKLPFDPIKDFTPVALVTKAPLVLLVDANAPVRTLDQLLGWLRANPSRASYGHSSSTSHVAGSSLVKRAGLPVTAVPYNGATQVMTDLAGGSIGFTFVDLAAARSFLATGRVRAIAVTSLQRSSAMPDVPTVAESGLPGFETIAWSGIFAPAGTPGAAVETLSAAVRKSLSSNSIRNQLTKLGSGEPSFLPPAEMASFVKAHLAVWTEKIREAGIEPQ</sequence>
<dbReference type="Gene3D" id="3.40.190.10">
    <property type="entry name" value="Periplasmic binding protein-like II"/>
    <property type="match status" value="1"/>
</dbReference>
<reference evidence="3" key="1">
    <citation type="submission" date="2016-09" db="EMBL/GenBank/DDBJ databases">
        <authorList>
            <person name="Capua I."/>
            <person name="De Benedictis P."/>
            <person name="Joannis T."/>
            <person name="Lombin L.H."/>
            <person name="Cattoli G."/>
        </authorList>
    </citation>
    <scope>NUCLEOTIDE SEQUENCE</scope>
    <source>
        <strain evidence="3">B9</strain>
    </source>
</reference>
<dbReference type="AlphaFoldDB" id="A0A1K0INT3"/>
<dbReference type="CDD" id="cd07012">
    <property type="entry name" value="PBP2_Bug_TTT"/>
    <property type="match status" value="1"/>
</dbReference>
<dbReference type="InterPro" id="IPR005064">
    <property type="entry name" value="BUG"/>
</dbReference>
<organism evidence="3">
    <name type="scientific">Cupriavidus necator</name>
    <name type="common">Alcaligenes eutrophus</name>
    <name type="synonym">Ralstonia eutropha</name>
    <dbReference type="NCBI Taxonomy" id="106590"/>
    <lineage>
        <taxon>Bacteria</taxon>
        <taxon>Pseudomonadati</taxon>
        <taxon>Pseudomonadota</taxon>
        <taxon>Betaproteobacteria</taxon>
        <taxon>Burkholderiales</taxon>
        <taxon>Burkholderiaceae</taxon>
        <taxon>Cupriavidus</taxon>
    </lineage>
</organism>